<accession>A0AAJ5Z4L6</accession>
<dbReference type="Proteomes" id="UP001217582">
    <property type="component" value="Chromosome 5"/>
</dbReference>
<keyword evidence="1" id="KW-0540">Nuclease</keyword>
<dbReference type="InterPro" id="IPR027521">
    <property type="entry name" value="Usb1"/>
</dbReference>
<evidence type="ECO:0000256" key="5">
    <source>
        <dbReference type="ARBA" id="ARBA00029543"/>
    </source>
</evidence>
<evidence type="ECO:0000313" key="7">
    <source>
        <dbReference type="EMBL" id="WFD16878.1"/>
    </source>
</evidence>
<evidence type="ECO:0000256" key="6">
    <source>
        <dbReference type="ARBA" id="ARBA00030030"/>
    </source>
</evidence>
<gene>
    <name evidence="7" type="primary">USB1</name>
    <name evidence="7" type="ORF">MARU1_002921</name>
</gene>
<dbReference type="GO" id="GO:0000175">
    <property type="term" value="F:3'-5'-RNA exonuclease activity"/>
    <property type="evidence" value="ECO:0007669"/>
    <property type="project" value="TreeGrafter"/>
</dbReference>
<keyword evidence="4" id="KW-0539">Nucleus</keyword>
<sequence>MSLVAYSDSEEDAAPGKLPPVALESDGYRNEWLSYVYIPVSLDLEDLWRRVETPKAALLEVIDHLHISLTRPLVLRKHEQGPFYAQVRQATAYARPFSVGFARFVCLPSDTSERVFVALEVSAGWHELTELVRALNDRLSRLLHVRQYYDEARLHASVAKASVSPVRGITVFV</sequence>
<evidence type="ECO:0000313" key="8">
    <source>
        <dbReference type="Proteomes" id="UP001217582"/>
    </source>
</evidence>
<keyword evidence="8" id="KW-1185">Reference proteome</keyword>
<evidence type="ECO:0000256" key="2">
    <source>
        <dbReference type="ARBA" id="ARBA00022801"/>
    </source>
</evidence>
<name>A0AAJ5Z4L6_9BASI</name>
<dbReference type="GO" id="GO:0005634">
    <property type="term" value="C:nucleus"/>
    <property type="evidence" value="ECO:0007669"/>
    <property type="project" value="TreeGrafter"/>
</dbReference>
<reference evidence="7 8" key="1">
    <citation type="submission" date="2023-03" db="EMBL/GenBank/DDBJ databases">
        <title>Mating type loci evolution in Malassezia.</title>
        <authorList>
            <person name="Coelho M.A."/>
        </authorList>
    </citation>
    <scope>NUCLEOTIDE SEQUENCE [LARGE SCALE GENOMIC DNA]</scope>
    <source>
        <strain evidence="7 8">CBS 13387</strain>
    </source>
</reference>
<protein>
    <recommendedName>
        <fullName evidence="5">U6 snRNA phosphodiesterase 1</fullName>
    </recommendedName>
    <alternativeName>
        <fullName evidence="6">3'-5' RNA exonuclease USB1</fullName>
    </alternativeName>
</protein>
<dbReference type="EMBL" id="CP119920">
    <property type="protein sequence ID" value="WFD16878.1"/>
    <property type="molecule type" value="Genomic_DNA"/>
</dbReference>
<dbReference type="GO" id="GO:0016829">
    <property type="term" value="F:lyase activity"/>
    <property type="evidence" value="ECO:0007669"/>
    <property type="project" value="UniProtKB-KW"/>
</dbReference>
<keyword evidence="7" id="KW-0269">Exonuclease</keyword>
<organism evidence="7 8">
    <name type="scientific">Malassezia arunalokei</name>
    <dbReference type="NCBI Taxonomy" id="1514897"/>
    <lineage>
        <taxon>Eukaryota</taxon>
        <taxon>Fungi</taxon>
        <taxon>Dikarya</taxon>
        <taxon>Basidiomycota</taxon>
        <taxon>Ustilaginomycotina</taxon>
        <taxon>Malasseziomycetes</taxon>
        <taxon>Malasseziales</taxon>
        <taxon>Malasseziaceae</taxon>
        <taxon>Malassezia</taxon>
    </lineage>
</organism>
<evidence type="ECO:0000256" key="4">
    <source>
        <dbReference type="ARBA" id="ARBA00023242"/>
    </source>
</evidence>
<dbReference type="GO" id="GO:0034477">
    <property type="term" value="P:U6 snRNA 3'-end processing"/>
    <property type="evidence" value="ECO:0007669"/>
    <property type="project" value="InterPro"/>
</dbReference>
<evidence type="ECO:0000256" key="1">
    <source>
        <dbReference type="ARBA" id="ARBA00022722"/>
    </source>
</evidence>
<dbReference type="Gene3D" id="3.90.1140.10">
    <property type="entry name" value="Cyclic phosphodiesterase"/>
    <property type="match status" value="1"/>
</dbReference>
<evidence type="ECO:0000256" key="3">
    <source>
        <dbReference type="ARBA" id="ARBA00023239"/>
    </source>
</evidence>
<dbReference type="AlphaFoldDB" id="A0AAJ5Z4L6"/>
<keyword evidence="2" id="KW-0378">Hydrolase</keyword>
<dbReference type="PANTHER" id="PTHR13522:SF3">
    <property type="entry name" value="U6 SNRNA PHOSPHODIESTERASE 1"/>
    <property type="match status" value="1"/>
</dbReference>
<keyword evidence="3" id="KW-0456">Lyase</keyword>
<proteinExistence type="predicted"/>
<dbReference type="Pfam" id="PF09749">
    <property type="entry name" value="HVSL"/>
    <property type="match status" value="1"/>
</dbReference>
<dbReference type="PANTHER" id="PTHR13522">
    <property type="entry name" value="U6 SNRNA PHOSPHODIESTERASE 1"/>
    <property type="match status" value="1"/>
</dbReference>